<comment type="caution">
    <text evidence="2">The sequence shown here is derived from an EMBL/GenBank/DDBJ whole genome shotgun (WGS) entry which is preliminary data.</text>
</comment>
<keyword evidence="3" id="KW-1185">Reference proteome</keyword>
<dbReference type="AlphaFoldDB" id="A0A2P8G5F3"/>
<dbReference type="PANTHER" id="PTHR36558:SF1">
    <property type="entry name" value="RESTRICTION ENDONUCLEASE DOMAIN-CONTAINING PROTEIN-RELATED"/>
    <property type="match status" value="1"/>
</dbReference>
<dbReference type="InterPro" id="IPR008538">
    <property type="entry name" value="Uma2"/>
</dbReference>
<dbReference type="RefSeq" id="WP_229210921.1">
    <property type="nucleotide sequence ID" value="NZ_PYAS01000005.1"/>
</dbReference>
<dbReference type="Gene3D" id="3.90.1570.10">
    <property type="entry name" value="tt1808, chain A"/>
    <property type="match status" value="1"/>
</dbReference>
<dbReference type="EMBL" id="PYAS01000005">
    <property type="protein sequence ID" value="PSL29199.1"/>
    <property type="molecule type" value="Genomic_DNA"/>
</dbReference>
<dbReference type="GO" id="GO:0004519">
    <property type="term" value="F:endonuclease activity"/>
    <property type="evidence" value="ECO:0007669"/>
    <property type="project" value="UniProtKB-KW"/>
</dbReference>
<keyword evidence="2" id="KW-0540">Nuclease</keyword>
<dbReference type="Pfam" id="PF05685">
    <property type="entry name" value="Uma2"/>
    <property type="match status" value="1"/>
</dbReference>
<gene>
    <name evidence="2" type="ORF">CLV60_10534</name>
</gene>
<feature type="domain" description="Putative restriction endonuclease" evidence="1">
    <location>
        <begin position="17"/>
        <end position="177"/>
    </location>
</feature>
<dbReference type="PANTHER" id="PTHR36558">
    <property type="entry name" value="GLR1098 PROTEIN"/>
    <property type="match status" value="1"/>
</dbReference>
<evidence type="ECO:0000259" key="1">
    <source>
        <dbReference type="Pfam" id="PF05685"/>
    </source>
</evidence>
<organism evidence="2 3">
    <name type="scientific">Dyadobacter jiangsuensis</name>
    <dbReference type="NCBI Taxonomy" id="1591085"/>
    <lineage>
        <taxon>Bacteria</taxon>
        <taxon>Pseudomonadati</taxon>
        <taxon>Bacteroidota</taxon>
        <taxon>Cytophagia</taxon>
        <taxon>Cytophagales</taxon>
        <taxon>Spirosomataceae</taxon>
        <taxon>Dyadobacter</taxon>
    </lineage>
</organism>
<dbReference type="SUPFAM" id="SSF52980">
    <property type="entry name" value="Restriction endonuclease-like"/>
    <property type="match status" value="1"/>
</dbReference>
<dbReference type="InterPro" id="IPR012296">
    <property type="entry name" value="Nuclease_put_TT1808"/>
</dbReference>
<dbReference type="CDD" id="cd06260">
    <property type="entry name" value="DUF820-like"/>
    <property type="match status" value="1"/>
</dbReference>
<accession>A0A2P8G5F3</accession>
<protein>
    <submittedName>
        <fullName evidence="2">Uma2 family endonuclease</fullName>
    </submittedName>
</protein>
<keyword evidence="2" id="KW-0378">Hydrolase</keyword>
<dbReference type="InterPro" id="IPR011335">
    <property type="entry name" value="Restrct_endonuc-II-like"/>
</dbReference>
<sequence>MAAPALALSQQIMYSEEEYLRLENDAFEKSEYFQGQIIKMAGAAPNHNRVKENVIGEIYPVLKKGKSCRSSSSDQRIHIPANSLYTYPDIVIVCGPNKFSKLDRITIINPSVIIEILSASTTDYDRSLKFKLYRDIESLQEYVTIDSRKASAQVFRRMPDNQWILADDAFSLTESITIRTIGATLQMADLYEGTENVSNLLPPSEE</sequence>
<keyword evidence="2" id="KW-0255">Endonuclease</keyword>
<dbReference type="Proteomes" id="UP000241964">
    <property type="component" value="Unassembled WGS sequence"/>
</dbReference>
<reference evidence="2 3" key="1">
    <citation type="submission" date="2018-03" db="EMBL/GenBank/DDBJ databases">
        <title>Genomic Encyclopedia of Archaeal and Bacterial Type Strains, Phase II (KMG-II): from individual species to whole genera.</title>
        <authorList>
            <person name="Goeker M."/>
        </authorList>
    </citation>
    <scope>NUCLEOTIDE SEQUENCE [LARGE SCALE GENOMIC DNA]</scope>
    <source>
        <strain evidence="2 3">DSM 29057</strain>
    </source>
</reference>
<evidence type="ECO:0000313" key="3">
    <source>
        <dbReference type="Proteomes" id="UP000241964"/>
    </source>
</evidence>
<proteinExistence type="predicted"/>
<evidence type="ECO:0000313" key="2">
    <source>
        <dbReference type="EMBL" id="PSL29199.1"/>
    </source>
</evidence>
<name>A0A2P8G5F3_9BACT</name>